<evidence type="ECO:0000313" key="3">
    <source>
        <dbReference type="EMBL" id="MQY12493.1"/>
    </source>
</evidence>
<dbReference type="InterPro" id="IPR042099">
    <property type="entry name" value="ANL_N_sf"/>
</dbReference>
<reference evidence="3 4" key="1">
    <citation type="submission" date="2019-10" db="EMBL/GenBank/DDBJ databases">
        <title>Streptomyces smaragdinus sp. nov. and Streptomyces fabii sp. nov., isolated from the gut of fungus growing-termite Macrotermes natalensis.</title>
        <authorList>
            <person name="Schwitalla J."/>
            <person name="Benndorf R."/>
            <person name="Martin K."/>
            <person name="De Beer W."/>
            <person name="Kaster A.-K."/>
            <person name="Vollmers J."/>
            <person name="Poulsen M."/>
            <person name="Beemelmanns C."/>
        </authorList>
    </citation>
    <scope>NUCLEOTIDE SEQUENCE [LARGE SCALE GENOMIC DNA]</scope>
    <source>
        <strain evidence="3 4">RB5</strain>
    </source>
</reference>
<dbReference type="EC" id="6.3.1.15" evidence="3"/>
<dbReference type="PANTHER" id="PTHR43767:SF1">
    <property type="entry name" value="NONRIBOSOMAL PEPTIDE SYNTHASE PES1 (EUROFUNG)-RELATED"/>
    <property type="match status" value="1"/>
</dbReference>
<gene>
    <name evidence="3" type="primary">novL_3</name>
    <name evidence="3" type="ORF">SRB5_26270</name>
</gene>
<evidence type="ECO:0000259" key="1">
    <source>
        <dbReference type="Pfam" id="PF00501"/>
    </source>
</evidence>
<comment type="caution">
    <text evidence="3">The sequence shown here is derived from an EMBL/GenBank/DDBJ whole genome shotgun (WGS) entry which is preliminary data.</text>
</comment>
<dbReference type="SUPFAM" id="SSF56801">
    <property type="entry name" value="Acetyl-CoA synthetase-like"/>
    <property type="match status" value="1"/>
</dbReference>
<sequence length="519" mass="54897">MSAGHPGTDHPEHYVHRILHTAAGRPGAVALRRDGRAVTAGEFAASVTDAAAALRRAGVAAGRMVAILTVPSHPMMLTVRYAAHLLGAPVVHIRSMNPRSDAESLPADIQAEVLRATGARTLVVDGDNAARGRLLAEAVPGVTVLDGRTGLGRDGDPVPEPAPYDRDALALIDFTSGSTNRPKMVRQLFGTRQTHVDRLVAGLDPDRPATLLSVTPLSHAGAPLVDAVLAGGGTVVLHETFDAGAVLRDIAELRVTDVYLGVPHLYRLLEHPAAARADLSSLRQLVYSATPAAPARIAAAVEIFGDRLIQVYGTTEAGGITCLTPLDHREPELLGTVGRPFPWVDVVLRDPDGGGEVPRGAIGEVYVRSPTVTAGYLGAGESPRDGWLRTGDLARWDRHGYLRLTGRVGHIVKSAGLKIYPAEIERVLIAHPAVHNATVYGVRDDDYVERVHAAVEPNAGAHCDRTVLAAHVAQALSAIHVPSAITVWERLPLLDSGKPDLRAIRAADANAEVSMKGAR</sequence>
<dbReference type="Pfam" id="PF00501">
    <property type="entry name" value="AMP-binding"/>
    <property type="match status" value="1"/>
</dbReference>
<evidence type="ECO:0000259" key="2">
    <source>
        <dbReference type="Pfam" id="PF13193"/>
    </source>
</evidence>
<dbReference type="PANTHER" id="PTHR43767">
    <property type="entry name" value="LONG-CHAIN-FATTY-ACID--COA LIGASE"/>
    <property type="match status" value="1"/>
</dbReference>
<evidence type="ECO:0000313" key="4">
    <source>
        <dbReference type="Proteomes" id="UP000466345"/>
    </source>
</evidence>
<dbReference type="EMBL" id="WEGJ01000007">
    <property type="protein sequence ID" value="MQY12493.1"/>
    <property type="molecule type" value="Genomic_DNA"/>
</dbReference>
<keyword evidence="4" id="KW-1185">Reference proteome</keyword>
<organism evidence="3 4">
    <name type="scientific">Streptomyces smaragdinus</name>
    <dbReference type="NCBI Taxonomy" id="2585196"/>
    <lineage>
        <taxon>Bacteria</taxon>
        <taxon>Bacillati</taxon>
        <taxon>Actinomycetota</taxon>
        <taxon>Actinomycetes</taxon>
        <taxon>Kitasatosporales</taxon>
        <taxon>Streptomycetaceae</taxon>
        <taxon>Streptomyces</taxon>
    </lineage>
</organism>
<dbReference type="Gene3D" id="3.30.300.30">
    <property type="match status" value="1"/>
</dbReference>
<protein>
    <submittedName>
        <fullName evidence="3">8-demethylnovobiocic acid synthase</fullName>
        <ecNumber evidence="3">6.3.1.15</ecNumber>
    </submittedName>
</protein>
<dbReference type="RefSeq" id="WP_153452112.1">
    <property type="nucleotide sequence ID" value="NZ_WEGJ01000007.1"/>
</dbReference>
<dbReference type="GO" id="GO:0016878">
    <property type="term" value="F:acid-thiol ligase activity"/>
    <property type="evidence" value="ECO:0007669"/>
    <property type="project" value="UniProtKB-ARBA"/>
</dbReference>
<feature type="domain" description="AMP-dependent synthetase/ligase" evidence="1">
    <location>
        <begin position="20"/>
        <end position="377"/>
    </location>
</feature>
<keyword evidence="3" id="KW-0436">Ligase</keyword>
<dbReference type="AlphaFoldDB" id="A0A7K0CGH9"/>
<dbReference type="Pfam" id="PF13193">
    <property type="entry name" value="AMP-binding_C"/>
    <property type="match status" value="1"/>
</dbReference>
<proteinExistence type="predicted"/>
<dbReference type="InterPro" id="IPR045851">
    <property type="entry name" value="AMP-bd_C_sf"/>
</dbReference>
<dbReference type="CDD" id="cd04433">
    <property type="entry name" value="AFD_class_I"/>
    <property type="match status" value="1"/>
</dbReference>
<dbReference type="InterPro" id="IPR050237">
    <property type="entry name" value="ATP-dep_AMP-bd_enzyme"/>
</dbReference>
<name>A0A7K0CGH9_9ACTN</name>
<dbReference type="OrthoDB" id="9803968at2"/>
<feature type="domain" description="AMP-binding enzyme C-terminal" evidence="2">
    <location>
        <begin position="423"/>
        <end position="498"/>
    </location>
</feature>
<dbReference type="GO" id="GO:0102527">
    <property type="term" value="F:8-demethylnovobiocate synthase activity"/>
    <property type="evidence" value="ECO:0007669"/>
    <property type="project" value="UniProtKB-EC"/>
</dbReference>
<dbReference type="InterPro" id="IPR000873">
    <property type="entry name" value="AMP-dep_synth/lig_dom"/>
</dbReference>
<dbReference type="Proteomes" id="UP000466345">
    <property type="component" value="Unassembled WGS sequence"/>
</dbReference>
<dbReference type="InterPro" id="IPR025110">
    <property type="entry name" value="AMP-bd_C"/>
</dbReference>
<accession>A0A7K0CGH9</accession>
<dbReference type="Gene3D" id="3.40.50.12780">
    <property type="entry name" value="N-terminal domain of ligase-like"/>
    <property type="match status" value="1"/>
</dbReference>